<evidence type="ECO:0000256" key="5">
    <source>
        <dbReference type="ARBA" id="ARBA00023136"/>
    </source>
</evidence>
<evidence type="ECO:0000313" key="9">
    <source>
        <dbReference type="EMBL" id="KAK6468681.1"/>
    </source>
</evidence>
<dbReference type="Proteomes" id="UP001369086">
    <property type="component" value="Unassembled WGS sequence"/>
</dbReference>
<sequence>MEWNLSGRGTDRSSGYQYHYPDSESLRSRTSSHSYSRPPYPPRAQGEHSPGDETGEGVKALRELPLCLAQKRILSKVSQMKIPVVTKWQSWKLSKSKSMKKLGEEVKEASHYLKLWRKALLKIGENGGEGLFQWERTEVRDCFNQGKQRLVIGTGRRDWERGEGGLVALLSNPSPSVSLPCSLTPLPLSLPGPAECLHYNPSPQGLVYFYSYLLDLLSGTGFMELSALFYGYYQNSEVGVSSQFSYNVPLAYLLTCLFYILLSLTWIVLRSGSGFKLAVVTGDGDLSSYSMSVFCGWDFGLEGEQAARLKQNSIRYELQVELEEDDLRRNAASRTLAQRVCLYTLRGVLNLLVVGLILAAFYCIYRASEQSSILQEDPSVKDNFFLLLLVQYLPSIVITAANFLVPTLCDIIIRFERYSMTMQIKLTLIRLTSLGVLLYSLWNQITCGGEPHESACRPCEYNYAQYPANSLHSCSQCWETRVGQEMYKLMIFDFITGVVVILLVEFPRRMLVDHCSCKPLQLWGRQEFVVPENVLGLVYAQTVVWTGAFFCPFLPLINTVKFILLFYFKKLTLFQNCRPASRTFRSSTSNFFFLLVLLLGLGLACVPLGYSVAVIHPSFGCGPFRSLRHMWDVVPQSLTSLPKTAQSFFNFLGSQAFAVPLFLLSCLVFSYMAAMASVYGNNVAQLKAQLKLEGRDKQFLVKRISELTPANQKKSAGPSGSVVDISETRELWE</sequence>
<evidence type="ECO:0000256" key="1">
    <source>
        <dbReference type="ARBA" id="ARBA00004141"/>
    </source>
</evidence>
<organism evidence="9 10">
    <name type="scientific">Huso huso</name>
    <name type="common">Beluga</name>
    <name type="synonym">Acipenser huso</name>
    <dbReference type="NCBI Taxonomy" id="61971"/>
    <lineage>
        <taxon>Eukaryota</taxon>
        <taxon>Metazoa</taxon>
        <taxon>Chordata</taxon>
        <taxon>Craniata</taxon>
        <taxon>Vertebrata</taxon>
        <taxon>Euteleostomi</taxon>
        <taxon>Actinopterygii</taxon>
        <taxon>Chondrostei</taxon>
        <taxon>Acipenseriformes</taxon>
        <taxon>Acipenseridae</taxon>
        <taxon>Huso</taxon>
    </lineage>
</organism>
<feature type="transmembrane region" description="Helical" evidence="6">
    <location>
        <begin position="343"/>
        <end position="365"/>
    </location>
</feature>
<accession>A0ABR0Y8E2</accession>
<gene>
    <name evidence="9" type="ORF">HHUSO_G33513</name>
</gene>
<keyword evidence="4 6" id="KW-1133">Transmembrane helix</keyword>
<feature type="transmembrane region" description="Helical" evidence="6">
    <location>
        <begin position="207"/>
        <end position="230"/>
    </location>
</feature>
<keyword evidence="3 6" id="KW-0812">Transmembrane</keyword>
<evidence type="ECO:0000256" key="7">
    <source>
        <dbReference type="SAM" id="MobiDB-lite"/>
    </source>
</evidence>
<evidence type="ECO:0000313" key="10">
    <source>
        <dbReference type="Proteomes" id="UP001369086"/>
    </source>
</evidence>
<evidence type="ECO:0000256" key="2">
    <source>
        <dbReference type="ARBA" id="ARBA00006510"/>
    </source>
</evidence>
<dbReference type="PANTHER" id="PTHR23302:SF45">
    <property type="entry name" value="TRANSMEMBRANE CHANNEL-LIKE PROTEIN 4"/>
    <property type="match status" value="1"/>
</dbReference>
<keyword evidence="5 6" id="KW-0472">Membrane</keyword>
<feature type="transmembrane region" description="Helical" evidence="6">
    <location>
        <begin position="657"/>
        <end position="679"/>
    </location>
</feature>
<dbReference type="InterPro" id="IPR038900">
    <property type="entry name" value="TMC"/>
</dbReference>
<proteinExistence type="inferred from homology"/>
<comment type="similarity">
    <text evidence="2 6">Belongs to the TMC family.</text>
</comment>
<dbReference type="InterPro" id="IPR012496">
    <property type="entry name" value="TMC_dom"/>
</dbReference>
<feature type="region of interest" description="Disordered" evidence="7">
    <location>
        <begin position="711"/>
        <end position="733"/>
    </location>
</feature>
<evidence type="ECO:0000256" key="6">
    <source>
        <dbReference type="RuleBase" id="RU310713"/>
    </source>
</evidence>
<comment type="subcellular location">
    <subcellularLocation>
        <location evidence="1 6">Membrane</location>
        <topology evidence="1 6">Multi-pass membrane protein</topology>
    </subcellularLocation>
</comment>
<dbReference type="Pfam" id="PF07810">
    <property type="entry name" value="TMC"/>
    <property type="match status" value="1"/>
</dbReference>
<feature type="compositionally biased region" description="Low complexity" evidence="7">
    <location>
        <begin position="28"/>
        <end position="37"/>
    </location>
</feature>
<dbReference type="EMBL" id="JAHFZB010000043">
    <property type="protein sequence ID" value="KAK6468681.1"/>
    <property type="molecule type" value="Genomic_DNA"/>
</dbReference>
<feature type="transmembrane region" description="Helical" evidence="6">
    <location>
        <begin position="486"/>
        <end position="504"/>
    </location>
</feature>
<dbReference type="PANTHER" id="PTHR23302">
    <property type="entry name" value="TRANSMEMBRANE CHANNEL-RELATED"/>
    <property type="match status" value="1"/>
</dbReference>
<feature type="domain" description="TMC" evidence="8">
    <location>
        <begin position="477"/>
        <end position="587"/>
    </location>
</feature>
<reference evidence="9 10" key="1">
    <citation type="submission" date="2021-05" db="EMBL/GenBank/DDBJ databases">
        <authorList>
            <person name="Zahm M."/>
            <person name="Klopp C."/>
            <person name="Cabau C."/>
            <person name="Kuhl H."/>
            <person name="Suciu R."/>
            <person name="Ciorpac M."/>
            <person name="Holostenco D."/>
            <person name="Gessner J."/>
            <person name="Wuertz S."/>
            <person name="Hohne C."/>
            <person name="Stock M."/>
            <person name="Gislard M."/>
            <person name="Lluch J."/>
            <person name="Milhes M."/>
            <person name="Lampietro C."/>
            <person name="Lopez Roques C."/>
            <person name="Donnadieu C."/>
            <person name="Du K."/>
            <person name="Schartl M."/>
            <person name="Guiguen Y."/>
        </authorList>
    </citation>
    <scope>NUCLEOTIDE SEQUENCE [LARGE SCALE GENOMIC DNA]</scope>
    <source>
        <strain evidence="9">Hh-F2</strain>
        <tissue evidence="9">Blood</tissue>
    </source>
</reference>
<feature type="transmembrane region" description="Helical" evidence="6">
    <location>
        <begin position="589"/>
        <end position="610"/>
    </location>
</feature>
<feature type="region of interest" description="Disordered" evidence="7">
    <location>
        <begin position="1"/>
        <end position="56"/>
    </location>
</feature>
<keyword evidence="10" id="KW-1185">Reference proteome</keyword>
<protein>
    <recommendedName>
        <fullName evidence="6">Transmembrane channel-like protein</fullName>
    </recommendedName>
</protein>
<feature type="transmembrane region" description="Helical" evidence="6">
    <location>
        <begin position="250"/>
        <end position="269"/>
    </location>
</feature>
<name>A0ABR0Y8E2_HUSHU</name>
<feature type="transmembrane region" description="Helical" evidence="6">
    <location>
        <begin position="543"/>
        <end position="568"/>
    </location>
</feature>
<feature type="transmembrane region" description="Helical" evidence="6">
    <location>
        <begin position="385"/>
        <end position="413"/>
    </location>
</feature>
<comment type="caution">
    <text evidence="9">The sequence shown here is derived from an EMBL/GenBank/DDBJ whole genome shotgun (WGS) entry which is preliminary data.</text>
</comment>
<evidence type="ECO:0000259" key="8">
    <source>
        <dbReference type="Pfam" id="PF07810"/>
    </source>
</evidence>
<evidence type="ECO:0000256" key="3">
    <source>
        <dbReference type="ARBA" id="ARBA00022692"/>
    </source>
</evidence>
<evidence type="ECO:0000256" key="4">
    <source>
        <dbReference type="ARBA" id="ARBA00022989"/>
    </source>
</evidence>